<name>A0ABV6Q8H6_9FLAO</name>
<organism evidence="3 4">
    <name type="scientific">Winogradskyella pulchriflava</name>
    <dbReference type="NCBI Taxonomy" id="1110688"/>
    <lineage>
        <taxon>Bacteria</taxon>
        <taxon>Pseudomonadati</taxon>
        <taxon>Bacteroidota</taxon>
        <taxon>Flavobacteriia</taxon>
        <taxon>Flavobacteriales</taxon>
        <taxon>Flavobacteriaceae</taxon>
        <taxon>Winogradskyella</taxon>
    </lineage>
</organism>
<feature type="domain" description="Copper-binding protein MbnP-like" evidence="2">
    <location>
        <begin position="42"/>
        <end position="237"/>
    </location>
</feature>
<keyword evidence="4" id="KW-1185">Reference proteome</keyword>
<evidence type="ECO:0000256" key="1">
    <source>
        <dbReference type="SAM" id="Phobius"/>
    </source>
</evidence>
<gene>
    <name evidence="3" type="ORF">ACFFGA_03405</name>
</gene>
<evidence type="ECO:0000313" key="4">
    <source>
        <dbReference type="Proteomes" id="UP001589832"/>
    </source>
</evidence>
<dbReference type="InterPro" id="IPR046863">
    <property type="entry name" value="MbnP-like_dom"/>
</dbReference>
<feature type="transmembrane region" description="Helical" evidence="1">
    <location>
        <begin position="12"/>
        <end position="29"/>
    </location>
</feature>
<comment type="caution">
    <text evidence="3">The sequence shown here is derived from an EMBL/GenBank/DDBJ whole genome shotgun (WGS) entry which is preliminary data.</text>
</comment>
<reference evidence="3 4" key="1">
    <citation type="submission" date="2024-09" db="EMBL/GenBank/DDBJ databases">
        <authorList>
            <person name="Sun Q."/>
            <person name="Mori K."/>
        </authorList>
    </citation>
    <scope>NUCLEOTIDE SEQUENCE [LARGE SCALE GENOMIC DNA]</scope>
    <source>
        <strain evidence="3 4">NCAIM B.02481</strain>
    </source>
</reference>
<proteinExistence type="predicted"/>
<keyword evidence="1" id="KW-1133">Transmembrane helix</keyword>
<dbReference type="Pfam" id="PF20243">
    <property type="entry name" value="MbnP"/>
    <property type="match status" value="1"/>
</dbReference>
<keyword evidence="1" id="KW-0472">Membrane</keyword>
<dbReference type="Proteomes" id="UP001589832">
    <property type="component" value="Unassembled WGS sequence"/>
</dbReference>
<evidence type="ECO:0000313" key="3">
    <source>
        <dbReference type="EMBL" id="MFC0603586.1"/>
    </source>
</evidence>
<evidence type="ECO:0000259" key="2">
    <source>
        <dbReference type="Pfam" id="PF20243"/>
    </source>
</evidence>
<accession>A0ABV6Q8H6</accession>
<sequence>MKLNIQKHNRIIVGNVVMLFIVTILNFTSCSEDNDDNIEPNATVTFKFTHNWDGQSVTNADFNIIQFINENGETLSIERLRYLISDITLTTTNNEIIELDNYNLVDVTNSDGLSFTLNSQIPTGSYTNVSFTFGFDNEDNAENYLDLNTASFNVPEMMGGGYHYMQFDGKYLDANSNEQSFNYHAIRAVDNPGMNPTFPQDTFFTVNLGALTIANDVEIEVKANLAEWFKNPNSWDLNVLNQMLMPNSAAQIMMYDNGQTVFTLGEVTQ</sequence>
<dbReference type="EMBL" id="JBHLTQ010000001">
    <property type="protein sequence ID" value="MFC0603586.1"/>
    <property type="molecule type" value="Genomic_DNA"/>
</dbReference>
<protein>
    <submittedName>
        <fullName evidence="3">MbnP family protein</fullName>
    </submittedName>
</protein>
<dbReference type="RefSeq" id="WP_386059654.1">
    <property type="nucleotide sequence ID" value="NZ_JBHLTQ010000001.1"/>
</dbReference>
<keyword evidence="1" id="KW-0812">Transmembrane</keyword>